<evidence type="ECO:0000256" key="1">
    <source>
        <dbReference type="ARBA" id="ARBA00022737"/>
    </source>
</evidence>
<dbReference type="InterPro" id="IPR050661">
    <property type="entry name" value="BglG_antiterminators"/>
</dbReference>
<keyword evidence="1" id="KW-0677">Repeat</keyword>
<dbReference type="InterPro" id="IPR011608">
    <property type="entry name" value="PRD"/>
</dbReference>
<dbReference type="PANTHER" id="PTHR30185:SF16">
    <property type="entry name" value="PROTEIN GLCT"/>
    <property type="match status" value="1"/>
</dbReference>
<dbReference type="SUPFAM" id="SSF50151">
    <property type="entry name" value="SacY-like RNA-binding domain"/>
    <property type="match status" value="1"/>
</dbReference>
<dbReference type="Pfam" id="PF03123">
    <property type="entry name" value="CAT_RBD"/>
    <property type="match status" value="1"/>
</dbReference>
<dbReference type="AlphaFoldDB" id="A6TMP5"/>
<dbReference type="Proteomes" id="UP000001572">
    <property type="component" value="Chromosome"/>
</dbReference>
<dbReference type="InterPro" id="IPR004341">
    <property type="entry name" value="CAT_RNA-bd_dom"/>
</dbReference>
<dbReference type="HOGENOM" id="CLU_078802_1_0_9"/>
<dbReference type="PANTHER" id="PTHR30185">
    <property type="entry name" value="CRYPTIC BETA-GLUCOSIDE BGL OPERON ANTITERMINATOR"/>
    <property type="match status" value="1"/>
</dbReference>
<evidence type="ECO:0000313" key="3">
    <source>
        <dbReference type="EMBL" id="ABR47463.1"/>
    </source>
</evidence>
<dbReference type="GO" id="GO:0003723">
    <property type="term" value="F:RNA binding"/>
    <property type="evidence" value="ECO:0007669"/>
    <property type="project" value="InterPro"/>
</dbReference>
<dbReference type="KEGG" id="amt:Amet_1257"/>
<proteinExistence type="predicted"/>
<dbReference type="InterPro" id="IPR036650">
    <property type="entry name" value="CAT_RNA-bd_dom_sf"/>
</dbReference>
<reference evidence="4" key="1">
    <citation type="journal article" date="2016" name="Genome Announc.">
        <title>Complete genome sequence of Alkaliphilus metalliredigens strain QYMF, an alkaliphilic and metal-reducing bacterium isolated from borax-contaminated leachate ponds.</title>
        <authorList>
            <person name="Hwang C."/>
            <person name="Copeland A."/>
            <person name="Lucas S."/>
            <person name="Lapidus A."/>
            <person name="Barry K."/>
            <person name="Detter J.C."/>
            <person name="Glavina Del Rio T."/>
            <person name="Hammon N."/>
            <person name="Israni S."/>
            <person name="Dalin E."/>
            <person name="Tice H."/>
            <person name="Pitluck S."/>
            <person name="Chertkov O."/>
            <person name="Brettin T."/>
            <person name="Bruce D."/>
            <person name="Han C."/>
            <person name="Schmutz J."/>
            <person name="Larimer F."/>
            <person name="Land M.L."/>
            <person name="Hauser L."/>
            <person name="Kyrpides N."/>
            <person name="Mikhailova N."/>
            <person name="Ye Q."/>
            <person name="Zhou J."/>
            <person name="Richardson P."/>
            <person name="Fields M.W."/>
        </authorList>
    </citation>
    <scope>NUCLEOTIDE SEQUENCE [LARGE SCALE GENOMIC DNA]</scope>
    <source>
        <strain evidence="4">QYMF</strain>
    </source>
</reference>
<sequence>MYYVEKILNNNVVIAEKDNLQYILVGKGLGFGKKARDTIHKNDVERAFVSIEELNIKGDEIVGVSEEIIVMAEKQLGESLGDKVHTGLIDHIHFAINRIQEGINISNPFLNETKALYPVEFSIASQAVALLCVRLGIDVPQDEIGFIALHIRANRKNLKKSKV</sequence>
<dbReference type="PROSITE" id="PS51372">
    <property type="entry name" value="PRD_2"/>
    <property type="match status" value="1"/>
</dbReference>
<evidence type="ECO:0000259" key="2">
    <source>
        <dbReference type="PROSITE" id="PS51372"/>
    </source>
</evidence>
<dbReference type="eggNOG" id="COG3711">
    <property type="taxonomic scope" value="Bacteria"/>
</dbReference>
<dbReference type="GO" id="GO:0006355">
    <property type="term" value="P:regulation of DNA-templated transcription"/>
    <property type="evidence" value="ECO:0007669"/>
    <property type="project" value="InterPro"/>
</dbReference>
<dbReference type="Pfam" id="PF00874">
    <property type="entry name" value="PRD"/>
    <property type="match status" value="1"/>
</dbReference>
<evidence type="ECO:0000313" key="4">
    <source>
        <dbReference type="Proteomes" id="UP000001572"/>
    </source>
</evidence>
<dbReference type="EMBL" id="CP000724">
    <property type="protein sequence ID" value="ABR47463.1"/>
    <property type="molecule type" value="Genomic_DNA"/>
</dbReference>
<dbReference type="RefSeq" id="WP_012062503.1">
    <property type="nucleotide sequence ID" value="NC_009633.1"/>
</dbReference>
<keyword evidence="4" id="KW-1185">Reference proteome</keyword>
<accession>A6TMP5</accession>
<dbReference type="STRING" id="293826.Amet_1257"/>
<dbReference type="InterPro" id="IPR036634">
    <property type="entry name" value="PRD_sf"/>
</dbReference>
<dbReference type="Gene3D" id="2.30.24.10">
    <property type="entry name" value="CAT RNA-binding domain"/>
    <property type="match status" value="1"/>
</dbReference>
<dbReference type="SMART" id="SM01061">
    <property type="entry name" value="CAT_RBD"/>
    <property type="match status" value="1"/>
</dbReference>
<protein>
    <submittedName>
        <fullName evidence="3">Transcriptional antiterminator, BglG</fullName>
    </submittedName>
</protein>
<name>A6TMP5_ALKMQ</name>
<gene>
    <name evidence="3" type="ordered locus">Amet_1257</name>
</gene>
<dbReference type="Gene3D" id="1.10.1790.10">
    <property type="entry name" value="PRD domain"/>
    <property type="match status" value="1"/>
</dbReference>
<dbReference type="SUPFAM" id="SSF63520">
    <property type="entry name" value="PTS-regulatory domain, PRD"/>
    <property type="match status" value="1"/>
</dbReference>
<organism evidence="3 4">
    <name type="scientific">Alkaliphilus metalliredigens (strain QYMF)</name>
    <dbReference type="NCBI Taxonomy" id="293826"/>
    <lineage>
        <taxon>Bacteria</taxon>
        <taxon>Bacillati</taxon>
        <taxon>Bacillota</taxon>
        <taxon>Clostridia</taxon>
        <taxon>Peptostreptococcales</taxon>
        <taxon>Natronincolaceae</taxon>
        <taxon>Alkaliphilus</taxon>
    </lineage>
</organism>
<feature type="domain" description="PRD" evidence="2">
    <location>
        <begin position="56"/>
        <end position="161"/>
    </location>
</feature>